<organism evidence="1 2">
    <name type="scientific">Scortum barcoo</name>
    <name type="common">barcoo grunter</name>
    <dbReference type="NCBI Taxonomy" id="214431"/>
    <lineage>
        <taxon>Eukaryota</taxon>
        <taxon>Metazoa</taxon>
        <taxon>Chordata</taxon>
        <taxon>Craniata</taxon>
        <taxon>Vertebrata</taxon>
        <taxon>Euteleostomi</taxon>
        <taxon>Actinopterygii</taxon>
        <taxon>Neopterygii</taxon>
        <taxon>Teleostei</taxon>
        <taxon>Neoteleostei</taxon>
        <taxon>Acanthomorphata</taxon>
        <taxon>Eupercaria</taxon>
        <taxon>Centrarchiformes</taxon>
        <taxon>Terapontoidei</taxon>
        <taxon>Terapontidae</taxon>
        <taxon>Scortum</taxon>
    </lineage>
</organism>
<accession>A0ACB8X7Z0</accession>
<keyword evidence="2" id="KW-1185">Reference proteome</keyword>
<evidence type="ECO:0000313" key="1">
    <source>
        <dbReference type="EMBL" id="KAI3376415.1"/>
    </source>
</evidence>
<comment type="caution">
    <text evidence="1">The sequence shown here is derived from an EMBL/GenBank/DDBJ whole genome shotgun (WGS) entry which is preliminary data.</text>
</comment>
<reference evidence="1" key="1">
    <citation type="submission" date="2022-04" db="EMBL/GenBank/DDBJ databases">
        <title>Jade perch genome.</title>
        <authorList>
            <person name="Chao B."/>
        </authorList>
    </citation>
    <scope>NUCLEOTIDE SEQUENCE</scope>
    <source>
        <strain evidence="1">CB-2022</strain>
    </source>
</reference>
<dbReference type="Proteomes" id="UP000831701">
    <property type="component" value="Chromosome 2"/>
</dbReference>
<proteinExistence type="predicted"/>
<evidence type="ECO:0000313" key="2">
    <source>
        <dbReference type="Proteomes" id="UP000831701"/>
    </source>
</evidence>
<protein>
    <submittedName>
        <fullName evidence="1">Uncharacterized protein</fullName>
    </submittedName>
</protein>
<dbReference type="EMBL" id="CM041532">
    <property type="protein sequence ID" value="KAI3376415.1"/>
    <property type="molecule type" value="Genomic_DNA"/>
</dbReference>
<gene>
    <name evidence="1" type="ORF">L3Q82_016433</name>
</gene>
<sequence length="336" mass="38460">MITAMMMVNFILPMMVEMIAMLPTCLLHDLFEGVVPREIALCLQVFIKNKYFTLDELNKCIKMFPYKWSDKTDAPQQVPLNFAARKSVGGNAHENWALLRFLPFIIGSKIPEREPAWEVLLVLKDIVELVVSHASHRGDYLLSRQQEIIYEAPAIRDFMECWPALFDAKQINEEFKRITTVSLESTFMSKLDQCTSKLMDTVSMKGGATGARIRQIKEMLLQHNTVEVHREVAIRCLVVYLGEKEDDLFKEFDRSLEAGLDGQVMKIAIIGDHSTPGFEVKMATIVVEGTKIIGDKDIPRCCALLMGIIYALNLSYRKELKYVPCQHFILKREYNS</sequence>
<name>A0ACB8X7Z0_9TELE</name>